<proteinExistence type="predicted"/>
<accession>S3PMD8</accession>
<keyword evidence="1" id="KW-1133">Transmembrane helix</keyword>
<organism evidence="2 3">
    <name type="scientific">Acinetobacter rudis CIP 110305</name>
    <dbReference type="NCBI Taxonomy" id="421052"/>
    <lineage>
        <taxon>Bacteria</taxon>
        <taxon>Pseudomonadati</taxon>
        <taxon>Pseudomonadota</taxon>
        <taxon>Gammaproteobacteria</taxon>
        <taxon>Moraxellales</taxon>
        <taxon>Moraxellaceae</taxon>
        <taxon>Acinetobacter</taxon>
    </lineage>
</organism>
<reference evidence="2 3" key="1">
    <citation type="submission" date="2013-06" db="EMBL/GenBank/DDBJ databases">
        <title>The Genome Sequence of Acinetobacter rudis CIP 110305.</title>
        <authorList>
            <consortium name="The Broad Institute Genome Sequencing Platform"/>
            <consortium name="The Broad Institute Genome Sequencing Center for Infectious Disease"/>
            <person name="Cerqueira G."/>
            <person name="Feldgarden M."/>
            <person name="Courvalin P."/>
            <person name="Perichon B."/>
            <person name="Grillot-Courvalin C."/>
            <person name="Clermont D."/>
            <person name="Rocha E."/>
            <person name="Yoon E.-J."/>
            <person name="Nemec A."/>
            <person name="Young S.K."/>
            <person name="Zeng Q."/>
            <person name="Gargeya S."/>
            <person name="Fitzgerald M."/>
            <person name="Abouelleil A."/>
            <person name="Alvarado L."/>
            <person name="Berlin A.M."/>
            <person name="Chapman S.B."/>
            <person name="Dewar J."/>
            <person name="Goldberg J."/>
            <person name="Griggs A."/>
            <person name="Gujja S."/>
            <person name="Hansen M."/>
            <person name="Howarth C."/>
            <person name="Imamovic A."/>
            <person name="Larimer J."/>
            <person name="McCowan C."/>
            <person name="Murphy C."/>
            <person name="Pearson M."/>
            <person name="Priest M."/>
            <person name="Roberts A."/>
            <person name="Saif S."/>
            <person name="Shea T."/>
            <person name="Sykes S."/>
            <person name="Wortman J."/>
            <person name="Nusbaum C."/>
            <person name="Birren B."/>
        </authorList>
    </citation>
    <scope>NUCLEOTIDE SEQUENCE [LARGE SCALE GENOMIC DNA]</scope>
    <source>
        <strain evidence="2 3">CIP 110305</strain>
    </source>
</reference>
<name>S3PMD8_9GAMM</name>
<feature type="transmembrane region" description="Helical" evidence="1">
    <location>
        <begin position="67"/>
        <end position="85"/>
    </location>
</feature>
<comment type="caution">
    <text evidence="2">The sequence shown here is derived from an EMBL/GenBank/DDBJ whole genome shotgun (WGS) entry which is preliminary data.</text>
</comment>
<dbReference type="HOGENOM" id="CLU_2379723_0_0_6"/>
<gene>
    <name evidence="2" type="ORF">F945_00867</name>
</gene>
<sequence>MGNIISDSFFDKKTIIMKKIFLISLGAILIFLSIMILLYFSGMGCMSSTGSSPGCNNPIRALREVELIPFIHLPFVLGVILMYWGRKLKNNREG</sequence>
<evidence type="ECO:0000313" key="3">
    <source>
        <dbReference type="Proteomes" id="UP000014568"/>
    </source>
</evidence>
<evidence type="ECO:0000256" key="1">
    <source>
        <dbReference type="SAM" id="Phobius"/>
    </source>
</evidence>
<keyword evidence="1" id="KW-0472">Membrane</keyword>
<dbReference type="PATRIC" id="fig|421052.3.peg.859"/>
<keyword evidence="1" id="KW-0812">Transmembrane</keyword>
<dbReference type="Proteomes" id="UP000014568">
    <property type="component" value="Unassembled WGS sequence"/>
</dbReference>
<dbReference type="AlphaFoldDB" id="S3PMD8"/>
<dbReference type="EMBL" id="ATGI01000006">
    <property type="protein sequence ID" value="EPF79976.1"/>
    <property type="molecule type" value="Genomic_DNA"/>
</dbReference>
<feature type="transmembrane region" description="Helical" evidence="1">
    <location>
        <begin position="20"/>
        <end position="40"/>
    </location>
</feature>
<dbReference type="STRING" id="632955.GCA_000829675_02131"/>
<evidence type="ECO:0000313" key="2">
    <source>
        <dbReference type="EMBL" id="EPF79976.1"/>
    </source>
</evidence>
<keyword evidence="3" id="KW-1185">Reference proteome</keyword>
<protein>
    <submittedName>
        <fullName evidence="2">Uncharacterized protein</fullName>
    </submittedName>
</protein>